<organism evidence="2 3">
    <name type="scientific">Mycena belliarum</name>
    <dbReference type="NCBI Taxonomy" id="1033014"/>
    <lineage>
        <taxon>Eukaryota</taxon>
        <taxon>Fungi</taxon>
        <taxon>Dikarya</taxon>
        <taxon>Basidiomycota</taxon>
        <taxon>Agaricomycotina</taxon>
        <taxon>Agaricomycetes</taxon>
        <taxon>Agaricomycetidae</taxon>
        <taxon>Agaricales</taxon>
        <taxon>Marasmiineae</taxon>
        <taxon>Mycenaceae</taxon>
        <taxon>Mycena</taxon>
    </lineage>
</organism>
<feature type="compositionally biased region" description="Low complexity" evidence="1">
    <location>
        <begin position="197"/>
        <end position="218"/>
    </location>
</feature>
<keyword evidence="3" id="KW-1185">Reference proteome</keyword>
<dbReference type="EMBL" id="JARJCN010000137">
    <property type="protein sequence ID" value="KAJ7069075.1"/>
    <property type="molecule type" value="Genomic_DNA"/>
</dbReference>
<feature type="compositionally biased region" description="Low complexity" evidence="1">
    <location>
        <begin position="226"/>
        <end position="243"/>
    </location>
</feature>
<sequence length="305" mass="32384">ARVRASPSPRPARRNGIPHSSPVPAAFESRPRGVQLGRELPRPRADTPRSPAAARPLVGQRRASTAPPPPHPARRRSASTRSQADVPAQSISAHVRIAASRPAQRTQAVYGRSGAVKRVSRPVPPHPPQRSPPQRTSALPPSLRTLKSAPTRRRRRSQRHPTPHVPAPHHVVRPIKRPLAHAAQTPGTRRRSPSRPPTHIGRCVAVRARSARASRVAGRGTGGARGNAATESAMSARARSNARTLLAGDRGPRAACGNAARRGSAGTQHAAGQRDGEAPASGAVWGGPGRCDFGRESGRVRRKDT</sequence>
<feature type="compositionally biased region" description="Pro residues" evidence="1">
    <location>
        <begin position="122"/>
        <end position="131"/>
    </location>
</feature>
<feature type="non-terminal residue" evidence="2">
    <location>
        <position position="305"/>
    </location>
</feature>
<feature type="compositionally biased region" description="Basic and acidic residues" evidence="1">
    <location>
        <begin position="292"/>
        <end position="305"/>
    </location>
</feature>
<dbReference type="AlphaFoldDB" id="A0AAD6TNG2"/>
<feature type="compositionally biased region" description="Basic residues" evidence="1">
    <location>
        <begin position="150"/>
        <end position="162"/>
    </location>
</feature>
<feature type="region of interest" description="Disordered" evidence="1">
    <location>
        <begin position="1"/>
        <end position="305"/>
    </location>
</feature>
<evidence type="ECO:0000256" key="1">
    <source>
        <dbReference type="SAM" id="MobiDB-lite"/>
    </source>
</evidence>
<evidence type="ECO:0000313" key="3">
    <source>
        <dbReference type="Proteomes" id="UP001222325"/>
    </source>
</evidence>
<dbReference type="Proteomes" id="UP001222325">
    <property type="component" value="Unassembled WGS sequence"/>
</dbReference>
<feature type="compositionally biased region" description="Basic residues" evidence="1">
    <location>
        <begin position="170"/>
        <end position="179"/>
    </location>
</feature>
<proteinExistence type="predicted"/>
<comment type="caution">
    <text evidence="2">The sequence shown here is derived from an EMBL/GenBank/DDBJ whole genome shotgun (WGS) entry which is preliminary data.</text>
</comment>
<evidence type="ECO:0000313" key="2">
    <source>
        <dbReference type="EMBL" id="KAJ7069075.1"/>
    </source>
</evidence>
<name>A0AAD6TNG2_9AGAR</name>
<gene>
    <name evidence="2" type="ORF">B0H15DRAFT_871177</name>
</gene>
<accession>A0AAD6TNG2</accession>
<reference evidence="2" key="1">
    <citation type="submission" date="2023-03" db="EMBL/GenBank/DDBJ databases">
        <title>Massive genome expansion in bonnet fungi (Mycena s.s.) driven by repeated elements and novel gene families across ecological guilds.</title>
        <authorList>
            <consortium name="Lawrence Berkeley National Laboratory"/>
            <person name="Harder C.B."/>
            <person name="Miyauchi S."/>
            <person name="Viragh M."/>
            <person name="Kuo A."/>
            <person name="Thoen E."/>
            <person name="Andreopoulos B."/>
            <person name="Lu D."/>
            <person name="Skrede I."/>
            <person name="Drula E."/>
            <person name="Henrissat B."/>
            <person name="Morin E."/>
            <person name="Kohler A."/>
            <person name="Barry K."/>
            <person name="LaButti K."/>
            <person name="Morin E."/>
            <person name="Salamov A."/>
            <person name="Lipzen A."/>
            <person name="Mereny Z."/>
            <person name="Hegedus B."/>
            <person name="Baldrian P."/>
            <person name="Stursova M."/>
            <person name="Weitz H."/>
            <person name="Taylor A."/>
            <person name="Grigoriev I.V."/>
            <person name="Nagy L.G."/>
            <person name="Martin F."/>
            <person name="Kauserud H."/>
        </authorList>
    </citation>
    <scope>NUCLEOTIDE SEQUENCE</scope>
    <source>
        <strain evidence="2">CBHHK173m</strain>
    </source>
</reference>
<protein>
    <submittedName>
        <fullName evidence="2">Uncharacterized protein</fullName>
    </submittedName>
</protein>